<dbReference type="OrthoDB" id="5478112at2"/>
<keyword evidence="2" id="KW-0677">Repeat</keyword>
<dbReference type="SMART" id="SM00191">
    <property type="entry name" value="Int_alpha"/>
    <property type="match status" value="8"/>
</dbReference>
<evidence type="ECO:0000256" key="1">
    <source>
        <dbReference type="ARBA" id="ARBA00022729"/>
    </source>
</evidence>
<dbReference type="InterPro" id="IPR013519">
    <property type="entry name" value="Int_alpha_beta-p"/>
</dbReference>
<dbReference type="InterPro" id="IPR028994">
    <property type="entry name" value="Integrin_alpha_N"/>
</dbReference>
<dbReference type="InterPro" id="IPR000413">
    <property type="entry name" value="Integrin_alpha"/>
</dbReference>
<dbReference type="RefSeq" id="WP_015346666.1">
    <property type="nucleotide sequence ID" value="NC_020126.1"/>
</dbReference>
<dbReference type="GO" id="GO:0008305">
    <property type="term" value="C:integrin complex"/>
    <property type="evidence" value="ECO:0007669"/>
    <property type="project" value="InterPro"/>
</dbReference>
<dbReference type="PRINTS" id="PR01185">
    <property type="entry name" value="INTEGRINA"/>
</dbReference>
<dbReference type="PANTHER" id="PTHR23221:SF7">
    <property type="entry name" value="PHOSPHATIDYLINOSITOL-GLYCAN-SPECIFIC PHOSPHOLIPASE D"/>
    <property type="match status" value="1"/>
</dbReference>
<dbReference type="SUPFAM" id="SSF69318">
    <property type="entry name" value="Integrin alpha N-terminal domain"/>
    <property type="match status" value="3"/>
</dbReference>
<proteinExistence type="predicted"/>
<gene>
    <name evidence="5" type="ordered locus">MYSTI_01054</name>
</gene>
<reference evidence="5 6" key="1">
    <citation type="journal article" date="2013" name="Genome Announc.">
        <title>Complete genome sequence of Myxococcus stipitatus strain DSM 14675, a fruiting myxobacterium.</title>
        <authorList>
            <person name="Huntley S."/>
            <person name="Kneip S."/>
            <person name="Treuner-Lange A."/>
            <person name="Sogaard-Andersen L."/>
        </authorList>
    </citation>
    <scope>NUCLEOTIDE SEQUENCE [LARGE SCALE GENOMIC DNA]</scope>
    <source>
        <strain evidence="6">DSM 14675 / JCM 12634 / Mx s8</strain>
    </source>
</reference>
<evidence type="ECO:0000313" key="5">
    <source>
        <dbReference type="EMBL" id="AGC42403.1"/>
    </source>
</evidence>
<dbReference type="InterPro" id="IPR013517">
    <property type="entry name" value="FG-GAP"/>
</dbReference>
<dbReference type="Gene3D" id="2.130.10.130">
    <property type="entry name" value="Integrin alpha, N-terminal"/>
    <property type="match status" value="4"/>
</dbReference>
<keyword evidence="4" id="KW-0325">Glycoprotein</keyword>
<dbReference type="PANTHER" id="PTHR23221">
    <property type="entry name" value="GLYCOSYLPHOSPHATIDYLINOSITOL PHOSPHOLIPASE D"/>
    <property type="match status" value="1"/>
</dbReference>
<dbReference type="EMBL" id="CP004025">
    <property type="protein sequence ID" value="AGC42403.1"/>
    <property type="molecule type" value="Genomic_DNA"/>
</dbReference>
<evidence type="ECO:0000313" key="6">
    <source>
        <dbReference type="Proteomes" id="UP000011131"/>
    </source>
</evidence>
<name>L7U2H0_MYXSD</name>
<sequence length="1246" mass="126798">MNRIVRAAPLLALLAGACSDELDPAREVPLPPPVDQCTGLPPVALRAEPVRVRVGNPVALVASGGSGQYRYVLQEGGSSGELRADRFVAGHTPGRDTLVVEDARCPGDARVTVEVLAPFDIAPARADVRPQTTFQVAARGLLGPATFSLTQSGSGATLSPEGRYTAGTGEGLDLITVRDSQTGDEAVLQYNVSRTARLAGAPAYLAVPSGSSVPLGTRGGSDAVVWTKVSGPGTLAPGRIGFQPGDTGVAVLEAADPFTGDKAAVTVVVMDELTRPTQAHGRLSDVASLVTADFDGDGIQDLAVGQRESDMGAPVSGGAVFIYKGGSGGLDAKPLWVLEGTTESAFFGEVLAAGDLDGDGRAELVVSSPGADVAINNAGAVYLYTFKGGSPAPLRSPLAGLLASSAFGAGLSVADVNGDGRMDLVVGTPAGDLAPTSAIRARGTVDIYLSTPSAPVPDLPSIRLGGSDLSREGAPMARSSTDLGRALVAADFNKDGRLDIAALSRVSRYAADGSIPGMQVTISVFFARAEGQRFRATPDVYVLPANLADANEGTWRLSSVAGDGTRPPLLMAVADRADSPDLSTSGGVKSGGDAGGVLLFDLSGFTPTGDPVATPPQVKREEAFARIYGDASGIVAGRSFAVLDVDGAPGPELLLGAPYAAPPAPGNTTLRFGGKVLVYPLATLTKGALINKPLTALNGVAKSETLGAGLAAWRFSDGESLAVVAGRASTDQGVFTGRVELFRRAGASLAEWTRSTSNVPAMPSTELVGNQVAVAVGPRGSVALLGAQGWSGPGVNADGDAMGIGRAYVRDVARGATALVVEEGAPTPHKAGRMVGTDVAFTDFNGDGIPDTAVGAQTFFAPASNSAEIAATYHTNRAECFTTGTQTVGGVLVSLGQADGTYKPAYRLWAPNQITGCVPDTDARCKRTNMGRGVVGGFDFNGDGKEDLGVLRDRGMEVFLGRAPDDASLSKLTLGCNPVYSWPSIGLNTFAPTNLGDINADGCADLAWRYAEGARSGVAILLGYDAGGAKCGGRTTPTVWRIAGDSEAQLNNMGLGVAIARAGKLMRNPNGTGDTRDFLAVSASAVVFNSVTQPVVLLFDLAQLRTVMANKQTDSLPLVAGALGDGLTPVVVVHQTRAVFFGSSLAGNLDLSGDGVEDLVVGAYGASVASDGGGAVFIYAGTPNMGGALSPFLTVAGDVSERSQVGMEVAVTPGKGGTPPTLVIGAPASYRTGTRNGTAYVLPLRF</sequence>
<organism evidence="5 6">
    <name type="scientific">Myxococcus stipitatus (strain DSM 14675 / JCM 12634 / Mx s8)</name>
    <dbReference type="NCBI Taxonomy" id="1278073"/>
    <lineage>
        <taxon>Bacteria</taxon>
        <taxon>Pseudomonadati</taxon>
        <taxon>Myxococcota</taxon>
        <taxon>Myxococcia</taxon>
        <taxon>Myxococcales</taxon>
        <taxon>Cystobacterineae</taxon>
        <taxon>Myxococcaceae</taxon>
        <taxon>Myxococcus</taxon>
    </lineage>
</organism>
<dbReference type="PATRIC" id="fig|1278073.3.peg.1100"/>
<dbReference type="Proteomes" id="UP000011131">
    <property type="component" value="Chromosome"/>
</dbReference>
<keyword evidence="3" id="KW-0378">Hydrolase</keyword>
<keyword evidence="6" id="KW-1185">Reference proteome</keyword>
<dbReference type="GO" id="GO:0016787">
    <property type="term" value="F:hydrolase activity"/>
    <property type="evidence" value="ECO:0007669"/>
    <property type="project" value="UniProtKB-KW"/>
</dbReference>
<dbReference type="GO" id="GO:0007155">
    <property type="term" value="P:cell adhesion"/>
    <property type="evidence" value="ECO:0007669"/>
    <property type="project" value="InterPro"/>
</dbReference>
<protein>
    <submittedName>
        <fullName evidence="5">FG-GAP repeat-containing protein</fullName>
    </submittedName>
</protein>
<dbReference type="KEGG" id="msd:MYSTI_01054"/>
<dbReference type="HOGENOM" id="CLU_266861_0_0_7"/>
<evidence type="ECO:0000256" key="2">
    <source>
        <dbReference type="ARBA" id="ARBA00022737"/>
    </source>
</evidence>
<dbReference type="eggNOG" id="COG5555">
    <property type="taxonomic scope" value="Bacteria"/>
</dbReference>
<keyword evidence="1" id="KW-0732">Signal</keyword>
<dbReference type="PROSITE" id="PS51257">
    <property type="entry name" value="PROKAR_LIPOPROTEIN"/>
    <property type="match status" value="1"/>
</dbReference>
<dbReference type="PROSITE" id="PS51470">
    <property type="entry name" value="FG_GAP"/>
    <property type="match status" value="2"/>
</dbReference>
<evidence type="ECO:0000256" key="3">
    <source>
        <dbReference type="ARBA" id="ARBA00022801"/>
    </source>
</evidence>
<dbReference type="Pfam" id="PF01839">
    <property type="entry name" value="FG-GAP"/>
    <property type="match status" value="3"/>
</dbReference>
<accession>L7U2H0</accession>
<dbReference type="AlphaFoldDB" id="L7U2H0"/>
<evidence type="ECO:0000256" key="4">
    <source>
        <dbReference type="ARBA" id="ARBA00023180"/>
    </source>
</evidence>
<dbReference type="STRING" id="1278073.MYSTI_01054"/>